<dbReference type="GO" id="GO:0005737">
    <property type="term" value="C:cytoplasm"/>
    <property type="evidence" value="ECO:0007669"/>
    <property type="project" value="UniProtKB-SubCell"/>
</dbReference>
<dbReference type="SUPFAM" id="SSF52540">
    <property type="entry name" value="P-loop containing nucleoside triphosphate hydrolases"/>
    <property type="match status" value="1"/>
</dbReference>
<dbReference type="HAMAP" id="MF_00379">
    <property type="entry name" value="GTPase_MnmE"/>
    <property type="match status" value="1"/>
</dbReference>
<dbReference type="NCBIfam" id="NF003661">
    <property type="entry name" value="PRK05291.1-3"/>
    <property type="match status" value="1"/>
</dbReference>
<feature type="binding site" evidence="6">
    <location>
        <position position="121"/>
    </location>
    <ligand>
        <name>(6S)-5-formyl-5,6,7,8-tetrahydrofolate</name>
        <dbReference type="ChEBI" id="CHEBI:57457"/>
    </ligand>
</feature>
<comment type="similarity">
    <text evidence="6">Belongs to the TRAFAC class TrmE-Era-EngA-EngB-Septin-like GTPase superfamily. TrmE GTPase family.</text>
</comment>
<keyword evidence="4 6" id="KW-0630">Potassium</keyword>
<dbReference type="OrthoDB" id="9805918at2"/>
<evidence type="ECO:0000256" key="3">
    <source>
        <dbReference type="ARBA" id="ARBA00022801"/>
    </source>
</evidence>
<dbReference type="InterPro" id="IPR004520">
    <property type="entry name" value="GTPase_MnmE"/>
</dbReference>
<feature type="binding site" evidence="6">
    <location>
        <position position="81"/>
    </location>
    <ligand>
        <name>(6S)-5-formyl-5,6,7,8-tetrahydrofolate</name>
        <dbReference type="ChEBI" id="CHEBI:57457"/>
    </ligand>
</feature>
<dbReference type="InterPro" id="IPR027368">
    <property type="entry name" value="MnmE_dom2"/>
</dbReference>
<keyword evidence="5 6" id="KW-0342">GTP-binding</keyword>
<evidence type="ECO:0000313" key="11">
    <source>
        <dbReference type="Proteomes" id="UP000612349"/>
    </source>
</evidence>
<dbReference type="InterPro" id="IPR027266">
    <property type="entry name" value="TrmE/GcvT-like"/>
</dbReference>
<feature type="binding site" evidence="6">
    <location>
        <begin position="226"/>
        <end position="231"/>
    </location>
    <ligand>
        <name>GTP</name>
        <dbReference type="ChEBI" id="CHEBI:37565"/>
    </ligand>
</feature>
<dbReference type="FunFam" id="3.30.1360.120:FF:000007">
    <property type="entry name" value="tRNA modification GTPase GTPBP3, mitochondrial"/>
    <property type="match status" value="1"/>
</dbReference>
<dbReference type="PANTHER" id="PTHR42714:SF2">
    <property type="entry name" value="TRNA MODIFICATION GTPASE GTPBP3, MITOCHONDRIAL"/>
    <property type="match status" value="1"/>
</dbReference>
<evidence type="ECO:0000259" key="9">
    <source>
        <dbReference type="Pfam" id="PF12631"/>
    </source>
</evidence>
<feature type="binding site" evidence="6">
    <location>
        <position position="245"/>
    </location>
    <ligand>
        <name>K(+)</name>
        <dbReference type="ChEBI" id="CHEBI:29103"/>
    </ligand>
</feature>
<dbReference type="AlphaFoldDB" id="A0A916YT61"/>
<feature type="binding site" evidence="6">
    <location>
        <position position="250"/>
    </location>
    <ligand>
        <name>K(+)</name>
        <dbReference type="ChEBI" id="CHEBI:29103"/>
    </ligand>
</feature>
<dbReference type="Gene3D" id="1.20.120.430">
    <property type="entry name" value="tRNA modification GTPase MnmE domain 2"/>
    <property type="match status" value="1"/>
</dbReference>
<comment type="caution">
    <text evidence="10">The sequence shown here is derived from an EMBL/GenBank/DDBJ whole genome shotgun (WGS) entry which is preliminary data.</text>
</comment>
<dbReference type="Gene3D" id="3.30.1360.120">
    <property type="entry name" value="Probable tRNA modification gtpase trme, domain 1"/>
    <property type="match status" value="1"/>
</dbReference>
<feature type="binding site" evidence="6">
    <location>
        <position position="230"/>
    </location>
    <ligand>
        <name>Mg(2+)</name>
        <dbReference type="ChEBI" id="CHEBI:18420"/>
    </ligand>
</feature>
<gene>
    <name evidence="6 10" type="primary">mnmE</name>
    <name evidence="6" type="synonym">trmE</name>
    <name evidence="10" type="ORF">GCM10010990_06740</name>
</gene>
<keyword evidence="6" id="KW-0460">Magnesium</keyword>
<reference evidence="10" key="1">
    <citation type="journal article" date="2014" name="Int. J. Syst. Evol. Microbiol.">
        <title>Complete genome sequence of Corynebacterium casei LMG S-19264T (=DSM 44701T), isolated from a smear-ripened cheese.</title>
        <authorList>
            <consortium name="US DOE Joint Genome Institute (JGI-PGF)"/>
            <person name="Walter F."/>
            <person name="Albersmeier A."/>
            <person name="Kalinowski J."/>
            <person name="Ruckert C."/>
        </authorList>
    </citation>
    <scope>NUCLEOTIDE SEQUENCE</scope>
    <source>
        <strain evidence="10">CGMCC 1.15360</strain>
    </source>
</reference>
<dbReference type="Pfam" id="PF12631">
    <property type="entry name" value="MnmE_helical"/>
    <property type="match status" value="1"/>
</dbReference>
<feature type="binding site" evidence="6">
    <location>
        <position position="226"/>
    </location>
    <ligand>
        <name>K(+)</name>
        <dbReference type="ChEBI" id="CHEBI:29103"/>
    </ligand>
</feature>
<dbReference type="InterPro" id="IPR031168">
    <property type="entry name" value="G_TrmE"/>
</dbReference>
<dbReference type="EC" id="3.6.-.-" evidence="6"/>
<keyword evidence="2 6" id="KW-0547">Nucleotide-binding</keyword>
<dbReference type="Pfam" id="PF01926">
    <property type="entry name" value="MMR_HSR1"/>
    <property type="match status" value="1"/>
</dbReference>
<comment type="subcellular location">
    <subcellularLocation>
        <location evidence="6">Cytoplasm</location>
    </subcellularLocation>
</comment>
<keyword evidence="6" id="KW-0479">Metal-binding</keyword>
<dbReference type="CDD" id="cd04164">
    <property type="entry name" value="trmE"/>
    <property type="match status" value="1"/>
</dbReference>
<feature type="binding site" evidence="6">
    <location>
        <begin position="270"/>
        <end position="273"/>
    </location>
    <ligand>
        <name>GTP</name>
        <dbReference type="ChEBI" id="CHEBI:37565"/>
    </ligand>
</feature>
<evidence type="ECO:0000313" key="10">
    <source>
        <dbReference type="EMBL" id="GGD59942.1"/>
    </source>
</evidence>
<dbReference type="InterPro" id="IPR027417">
    <property type="entry name" value="P-loop_NTPase"/>
</dbReference>
<evidence type="ECO:0000259" key="8">
    <source>
        <dbReference type="Pfam" id="PF10396"/>
    </source>
</evidence>
<evidence type="ECO:0000259" key="7">
    <source>
        <dbReference type="Pfam" id="PF01926"/>
    </source>
</evidence>
<evidence type="ECO:0000256" key="6">
    <source>
        <dbReference type="HAMAP-Rule" id="MF_00379"/>
    </source>
</evidence>
<feature type="binding site" evidence="6">
    <location>
        <position position="251"/>
    </location>
    <ligand>
        <name>Mg(2+)</name>
        <dbReference type="ChEBI" id="CHEBI:18420"/>
    </ligand>
</feature>
<dbReference type="EMBL" id="BMIP01000001">
    <property type="protein sequence ID" value="GGD59942.1"/>
    <property type="molecule type" value="Genomic_DNA"/>
</dbReference>
<reference evidence="10" key="2">
    <citation type="submission" date="2020-09" db="EMBL/GenBank/DDBJ databases">
        <authorList>
            <person name="Sun Q."/>
            <person name="Zhou Y."/>
        </authorList>
    </citation>
    <scope>NUCLEOTIDE SEQUENCE</scope>
    <source>
        <strain evidence="10">CGMCC 1.15360</strain>
    </source>
</reference>
<keyword evidence="1 6" id="KW-0819">tRNA processing</keyword>
<evidence type="ECO:0000256" key="5">
    <source>
        <dbReference type="ARBA" id="ARBA00023134"/>
    </source>
</evidence>
<organism evidence="10 11">
    <name type="scientific">Croceicoccus mobilis</name>
    <dbReference type="NCBI Taxonomy" id="1703339"/>
    <lineage>
        <taxon>Bacteria</taxon>
        <taxon>Pseudomonadati</taxon>
        <taxon>Pseudomonadota</taxon>
        <taxon>Alphaproteobacteria</taxon>
        <taxon>Sphingomonadales</taxon>
        <taxon>Erythrobacteraceae</taxon>
        <taxon>Croceicoccus</taxon>
    </lineage>
</organism>
<dbReference type="SUPFAM" id="SSF103025">
    <property type="entry name" value="Folate-binding domain"/>
    <property type="match status" value="1"/>
</dbReference>
<dbReference type="InterPro" id="IPR025867">
    <property type="entry name" value="MnmE_helical"/>
</dbReference>
<feature type="binding site" evidence="6">
    <location>
        <position position="428"/>
    </location>
    <ligand>
        <name>(6S)-5-formyl-5,6,7,8-tetrahydrofolate</name>
        <dbReference type="ChEBI" id="CHEBI:57457"/>
    </ligand>
</feature>
<comment type="caution">
    <text evidence="6">Lacks conserved residue(s) required for the propagation of feature annotation.</text>
</comment>
<feature type="domain" description="GTP-binding protein TrmE N-terminal" evidence="8">
    <location>
        <begin position="6"/>
        <end position="121"/>
    </location>
</feature>
<evidence type="ECO:0000256" key="1">
    <source>
        <dbReference type="ARBA" id="ARBA00022694"/>
    </source>
</evidence>
<evidence type="ECO:0000256" key="4">
    <source>
        <dbReference type="ARBA" id="ARBA00022958"/>
    </source>
</evidence>
<evidence type="ECO:0000256" key="2">
    <source>
        <dbReference type="ARBA" id="ARBA00022741"/>
    </source>
</evidence>
<dbReference type="Proteomes" id="UP000612349">
    <property type="component" value="Unassembled WGS sequence"/>
</dbReference>
<protein>
    <recommendedName>
        <fullName evidence="6">tRNA modification GTPase MnmE</fullName>
        <ecNumber evidence="6">3.6.-.-</ecNumber>
    </recommendedName>
</protein>
<dbReference type="PANTHER" id="PTHR42714">
    <property type="entry name" value="TRNA MODIFICATION GTPASE GTPBP3"/>
    <property type="match status" value="1"/>
</dbReference>
<keyword evidence="6" id="KW-0963">Cytoplasm</keyword>
<feature type="domain" description="G" evidence="7">
    <location>
        <begin position="218"/>
        <end position="303"/>
    </location>
</feature>
<dbReference type="Gene3D" id="3.40.50.300">
    <property type="entry name" value="P-loop containing nucleotide triphosphate hydrolases"/>
    <property type="match status" value="1"/>
</dbReference>
<dbReference type="GO" id="GO:0002098">
    <property type="term" value="P:tRNA wobble uridine modification"/>
    <property type="evidence" value="ECO:0007669"/>
    <property type="project" value="TreeGrafter"/>
</dbReference>
<dbReference type="GO" id="GO:0003924">
    <property type="term" value="F:GTPase activity"/>
    <property type="evidence" value="ECO:0007669"/>
    <property type="project" value="UniProtKB-UniRule"/>
</dbReference>
<feature type="domain" description="MnmE helical" evidence="9">
    <location>
        <begin position="124"/>
        <end position="425"/>
    </location>
</feature>
<comment type="function">
    <text evidence="6">Exhibits a very high intrinsic GTPase hydrolysis rate. Involved in the addition of a carboxymethylaminomethyl (cmnm) group at the wobble position (U34) of certain tRNAs, forming tRNA-cmnm(5)s(2)U34.</text>
</comment>
<sequence>MAAADTIFALSSGSPPAGLAVIRISGSAAGDVLLALGGRIPRPRYASLMRLRDPADGSMLDDALVLFMPGPNSATGEDCAELHLHGGRALVARAQAVLADMPSMRRAEPGEFTLRAFRNGRMDLAEAEGLGDLLNAETELQLRNAQALTGGALSSAVGEWREAVLGLSAQVETALDFSDEEDGEGVELDLAPQCGILARQISEWLDAPRAEILREGYRVAIGGPPNAGKSSLFNALIEEEAAIATPIAGTTRDVLQRSVGLGGIPFVFVDTAGLRDRTDDQIEAIGIERASHEIARADLVLWLGGEGEGPDGAWEVETMIDLTDYPAKSAPRFRLSSATGAGVAELRSALIERARSAMPKPGQVAVSQRQAALLDDAATALRGAAIEGDPLILAEALRQARLSFDRLLGKTGTEDMLDALFGRFCIGK</sequence>
<dbReference type="InterPro" id="IPR018948">
    <property type="entry name" value="GTP-bd_TrmE_N"/>
</dbReference>
<dbReference type="CDD" id="cd14858">
    <property type="entry name" value="TrmE_N"/>
    <property type="match status" value="1"/>
</dbReference>
<keyword evidence="3 6" id="KW-0378">Hydrolase</keyword>
<dbReference type="GO" id="GO:0030488">
    <property type="term" value="P:tRNA methylation"/>
    <property type="evidence" value="ECO:0007669"/>
    <property type="project" value="TreeGrafter"/>
</dbReference>
<dbReference type="InterPro" id="IPR006073">
    <property type="entry name" value="GTP-bd"/>
</dbReference>
<feature type="binding site" evidence="6">
    <location>
        <position position="247"/>
    </location>
    <ligand>
        <name>K(+)</name>
        <dbReference type="ChEBI" id="CHEBI:29103"/>
    </ligand>
</feature>
<name>A0A916YT61_9SPHN</name>
<dbReference type="GO" id="GO:0046872">
    <property type="term" value="F:metal ion binding"/>
    <property type="evidence" value="ECO:0007669"/>
    <property type="project" value="UniProtKB-KW"/>
</dbReference>
<comment type="cofactor">
    <cofactor evidence="6">
        <name>K(+)</name>
        <dbReference type="ChEBI" id="CHEBI:29103"/>
    </cofactor>
    <text evidence="6">Binds 1 potassium ion per subunit.</text>
</comment>
<feature type="binding site" evidence="6">
    <location>
        <position position="23"/>
    </location>
    <ligand>
        <name>(6S)-5-formyl-5,6,7,8-tetrahydrofolate</name>
        <dbReference type="ChEBI" id="CHEBI:57457"/>
    </ligand>
</feature>
<accession>A0A916YT61</accession>
<keyword evidence="11" id="KW-1185">Reference proteome</keyword>
<dbReference type="RefSeq" id="WP_066773354.1">
    <property type="nucleotide sequence ID" value="NZ_BMIP01000001.1"/>
</dbReference>
<dbReference type="GO" id="GO:0005525">
    <property type="term" value="F:GTP binding"/>
    <property type="evidence" value="ECO:0007669"/>
    <property type="project" value="UniProtKB-UniRule"/>
</dbReference>
<feature type="binding site" evidence="6">
    <location>
        <begin position="245"/>
        <end position="251"/>
    </location>
    <ligand>
        <name>GTP</name>
        <dbReference type="ChEBI" id="CHEBI:37565"/>
    </ligand>
</feature>
<dbReference type="Pfam" id="PF10396">
    <property type="entry name" value="TrmE_N"/>
    <property type="match status" value="1"/>
</dbReference>
<dbReference type="SUPFAM" id="SSF116878">
    <property type="entry name" value="TrmE connector domain"/>
    <property type="match status" value="1"/>
</dbReference>
<comment type="subunit">
    <text evidence="6">Homodimer. Heterotetramer of two MnmE and two MnmG subunits.</text>
</comment>
<proteinExistence type="inferred from homology"/>